<dbReference type="RefSeq" id="WP_271179632.1">
    <property type="nucleotide sequence ID" value="NZ_BSFH01000026.1"/>
</dbReference>
<dbReference type="InterPro" id="IPR052163">
    <property type="entry name" value="DGC-Regulatory_Protein"/>
</dbReference>
<proteinExistence type="predicted"/>
<dbReference type="Gene3D" id="3.30.70.270">
    <property type="match status" value="1"/>
</dbReference>
<dbReference type="PANTHER" id="PTHR46663:SF4">
    <property type="entry name" value="DIGUANYLATE CYCLASE DGCT-RELATED"/>
    <property type="match status" value="1"/>
</dbReference>
<dbReference type="PANTHER" id="PTHR46663">
    <property type="entry name" value="DIGUANYLATE CYCLASE DGCT-RELATED"/>
    <property type="match status" value="1"/>
</dbReference>
<evidence type="ECO:0000313" key="3">
    <source>
        <dbReference type="Proteomes" id="UP001143349"/>
    </source>
</evidence>
<sequence>MWKILAKILGNVSKIDEMFLFPDEFGVKYFLSQIFSGNPSAERFLLRINGDLPLPLRGQSIKISQNISIINLGFGVHLSSAVQEYNLTSTDFSPSDRAMEFLFLHEANLAALSELARANTYLEAARNQAQILSITDPLTGLLNRRGFDSEFSAAFERRKIHPFALLHLDLDRFKEVNDLLGHSAGDRILIEVSTILTEEVRAGDKVFRVGGDEFLLLIFTPEPHSKIQKISKRIITKIETIKLPSILGKVSASIGIAIPDELQGNCREKLLEFSDKALYKAKSYGQGKFIIWKEAVVL</sequence>
<keyword evidence="3" id="KW-1185">Reference proteome</keyword>
<dbReference type="EMBL" id="BSFH01000026">
    <property type="protein sequence ID" value="GLK64272.1"/>
    <property type="molecule type" value="Genomic_DNA"/>
</dbReference>
<dbReference type="CDD" id="cd01949">
    <property type="entry name" value="GGDEF"/>
    <property type="match status" value="1"/>
</dbReference>
<reference evidence="2" key="1">
    <citation type="journal article" date="2014" name="Int. J. Syst. Evol. Microbiol.">
        <title>Complete genome sequence of Corynebacterium casei LMG S-19264T (=DSM 44701T), isolated from a smear-ripened cheese.</title>
        <authorList>
            <consortium name="US DOE Joint Genome Institute (JGI-PGF)"/>
            <person name="Walter F."/>
            <person name="Albersmeier A."/>
            <person name="Kalinowski J."/>
            <person name="Ruckert C."/>
        </authorList>
    </citation>
    <scope>NUCLEOTIDE SEQUENCE</scope>
    <source>
        <strain evidence="2">VKM B-2222</strain>
    </source>
</reference>
<dbReference type="InterPro" id="IPR043128">
    <property type="entry name" value="Rev_trsase/Diguanyl_cyclase"/>
</dbReference>
<dbReference type="InterPro" id="IPR029787">
    <property type="entry name" value="Nucleotide_cyclase"/>
</dbReference>
<evidence type="ECO:0000259" key="1">
    <source>
        <dbReference type="PROSITE" id="PS50887"/>
    </source>
</evidence>
<organism evidence="2 3">
    <name type="scientific">Paracoccus kondratievae</name>
    <dbReference type="NCBI Taxonomy" id="135740"/>
    <lineage>
        <taxon>Bacteria</taxon>
        <taxon>Pseudomonadati</taxon>
        <taxon>Pseudomonadota</taxon>
        <taxon>Alphaproteobacteria</taxon>
        <taxon>Rhodobacterales</taxon>
        <taxon>Paracoccaceae</taxon>
        <taxon>Paracoccus</taxon>
    </lineage>
</organism>
<dbReference type="SMART" id="SM00267">
    <property type="entry name" value="GGDEF"/>
    <property type="match status" value="1"/>
</dbReference>
<dbReference type="Pfam" id="PF00990">
    <property type="entry name" value="GGDEF"/>
    <property type="match status" value="1"/>
</dbReference>
<dbReference type="NCBIfam" id="TIGR00254">
    <property type="entry name" value="GGDEF"/>
    <property type="match status" value="1"/>
</dbReference>
<dbReference type="SUPFAM" id="SSF55073">
    <property type="entry name" value="Nucleotide cyclase"/>
    <property type="match status" value="1"/>
</dbReference>
<evidence type="ECO:0000313" key="2">
    <source>
        <dbReference type="EMBL" id="GLK64272.1"/>
    </source>
</evidence>
<dbReference type="PROSITE" id="PS50887">
    <property type="entry name" value="GGDEF"/>
    <property type="match status" value="1"/>
</dbReference>
<comment type="caution">
    <text evidence="2">The sequence shown here is derived from an EMBL/GenBank/DDBJ whole genome shotgun (WGS) entry which is preliminary data.</text>
</comment>
<reference evidence="2" key="2">
    <citation type="submission" date="2023-01" db="EMBL/GenBank/DDBJ databases">
        <authorList>
            <person name="Sun Q."/>
            <person name="Evtushenko L."/>
        </authorList>
    </citation>
    <scope>NUCLEOTIDE SEQUENCE</scope>
    <source>
        <strain evidence="2">VKM B-2222</strain>
    </source>
</reference>
<dbReference type="InterPro" id="IPR000160">
    <property type="entry name" value="GGDEF_dom"/>
</dbReference>
<accession>A0AAD3NYH9</accession>
<feature type="domain" description="GGDEF" evidence="1">
    <location>
        <begin position="161"/>
        <end position="294"/>
    </location>
</feature>
<protein>
    <recommendedName>
        <fullName evidence="1">GGDEF domain-containing protein</fullName>
    </recommendedName>
</protein>
<name>A0AAD3NYH9_9RHOB</name>
<dbReference type="Proteomes" id="UP001143349">
    <property type="component" value="Unassembled WGS sequence"/>
</dbReference>
<dbReference type="AlphaFoldDB" id="A0AAD3NYH9"/>
<gene>
    <name evidence="2" type="ORF">GCM10017635_17430</name>
</gene>